<protein>
    <recommendedName>
        <fullName evidence="3">Spiroplasma plectrovirus-related protein</fullName>
    </recommendedName>
</protein>
<accession>A0A345DSI3</accession>
<proteinExistence type="predicted"/>
<evidence type="ECO:0000313" key="1">
    <source>
        <dbReference type="EMBL" id="AXF97174.1"/>
    </source>
</evidence>
<evidence type="ECO:0008006" key="3">
    <source>
        <dbReference type="Google" id="ProtNLM"/>
    </source>
</evidence>
<dbReference type="KEGG" id="sphh:SDAV_002241"/>
<name>A0A345DSI3_9MOLU</name>
<reference evidence="2" key="1">
    <citation type="submission" date="2018-07" db="EMBL/GenBank/DDBJ databases">
        <title>Complete Genome Sequence of Spiroplasma phoeniceum.</title>
        <authorList>
            <person name="Davis R.E."/>
            <person name="Shao J.Y."/>
            <person name="Zhao Y."/>
            <person name="Silver A."/>
            <person name="Stump z."/>
            <person name="Gasparich G."/>
        </authorList>
    </citation>
    <scope>NUCLEOTIDE SEQUENCE [LARGE SCALE GENOMIC DNA]</scope>
    <source>
        <strain evidence="2">P40</strain>
    </source>
</reference>
<dbReference type="Proteomes" id="UP000253689">
    <property type="component" value="Chromosome"/>
</dbReference>
<dbReference type="AlphaFoldDB" id="A0A345DSI3"/>
<keyword evidence="2" id="KW-1185">Reference proteome</keyword>
<dbReference type="EMBL" id="CP031088">
    <property type="protein sequence ID" value="AXF97174.1"/>
    <property type="molecule type" value="Genomic_DNA"/>
</dbReference>
<sequence>MHLQFDGLNDSSEWMTVNGQPVEVINNKFVYNMKDQHVTEGKDGTNIYGSKKSDCINYLRVFIIFKKLWNK</sequence>
<organism evidence="1 2">
    <name type="scientific">Spiroplasma phoeniceum P40</name>
    <dbReference type="NCBI Taxonomy" id="1276259"/>
    <lineage>
        <taxon>Bacteria</taxon>
        <taxon>Bacillati</taxon>
        <taxon>Mycoplasmatota</taxon>
        <taxon>Mollicutes</taxon>
        <taxon>Entomoplasmatales</taxon>
        <taxon>Spiroplasmataceae</taxon>
        <taxon>Spiroplasma</taxon>
    </lineage>
</organism>
<gene>
    <name evidence="1" type="ORF">SDAV_002241</name>
</gene>
<evidence type="ECO:0000313" key="2">
    <source>
        <dbReference type="Proteomes" id="UP000253689"/>
    </source>
</evidence>